<comment type="similarity">
    <text evidence="3 8">Belongs to the peptidase M17 family.</text>
</comment>
<feature type="active site" evidence="8">
    <location>
        <position position="349"/>
    </location>
</feature>
<dbReference type="OrthoDB" id="9809354at2"/>
<dbReference type="InterPro" id="IPR000819">
    <property type="entry name" value="Peptidase_M17_C"/>
</dbReference>
<keyword evidence="6 8" id="KW-0378">Hydrolase</keyword>
<name>A0A517XZ29_9BACT</name>
<dbReference type="HAMAP" id="MF_00181">
    <property type="entry name" value="Cytosol_peptidase_M17"/>
    <property type="match status" value="1"/>
</dbReference>
<dbReference type="Pfam" id="PF00883">
    <property type="entry name" value="Peptidase_M17"/>
    <property type="match status" value="1"/>
</dbReference>
<keyword evidence="8" id="KW-0479">Metal-binding</keyword>
<organism evidence="10 11">
    <name type="scientific">Urbifossiella limnaea</name>
    <dbReference type="NCBI Taxonomy" id="2528023"/>
    <lineage>
        <taxon>Bacteria</taxon>
        <taxon>Pseudomonadati</taxon>
        <taxon>Planctomycetota</taxon>
        <taxon>Planctomycetia</taxon>
        <taxon>Gemmatales</taxon>
        <taxon>Gemmataceae</taxon>
        <taxon>Urbifossiella</taxon>
    </lineage>
</organism>
<feature type="binding site" evidence="8">
    <location>
        <position position="345"/>
    </location>
    <ligand>
        <name>Mn(2+)</name>
        <dbReference type="ChEBI" id="CHEBI:29035"/>
        <label>1</label>
    </ligand>
</feature>
<feature type="binding site" evidence="8">
    <location>
        <position position="347"/>
    </location>
    <ligand>
        <name>Mn(2+)</name>
        <dbReference type="ChEBI" id="CHEBI:29035"/>
        <label>2</label>
    </ligand>
</feature>
<keyword evidence="4 8" id="KW-0031">Aminopeptidase</keyword>
<dbReference type="EC" id="3.4.11.10" evidence="8"/>
<evidence type="ECO:0000256" key="3">
    <source>
        <dbReference type="ARBA" id="ARBA00009528"/>
    </source>
</evidence>
<comment type="catalytic activity">
    <reaction evidence="2 8">
        <text>Release of an N-terminal amino acid, preferentially leucine, but not glutamic or aspartic acids.</text>
        <dbReference type="EC" id="3.4.11.10"/>
    </reaction>
</comment>
<evidence type="ECO:0000256" key="6">
    <source>
        <dbReference type="ARBA" id="ARBA00022801"/>
    </source>
</evidence>
<dbReference type="InterPro" id="IPR023042">
    <property type="entry name" value="Peptidase_M17_leu_NH2_pept"/>
</dbReference>
<comment type="cofactor">
    <cofactor evidence="8">
        <name>Mn(2+)</name>
        <dbReference type="ChEBI" id="CHEBI:29035"/>
    </cofactor>
    <text evidence="8">Binds 2 manganese ions per subunit.</text>
</comment>
<dbReference type="GO" id="GO:0030145">
    <property type="term" value="F:manganese ion binding"/>
    <property type="evidence" value="ECO:0007669"/>
    <property type="project" value="UniProtKB-UniRule"/>
</dbReference>
<dbReference type="CDD" id="cd00433">
    <property type="entry name" value="Peptidase_M17"/>
    <property type="match status" value="1"/>
</dbReference>
<keyword evidence="5 8" id="KW-0645">Protease</keyword>
<keyword evidence="7 8" id="KW-0464">Manganese</keyword>
<dbReference type="NCBIfam" id="NF002073">
    <property type="entry name" value="PRK00913.1-2"/>
    <property type="match status" value="1"/>
</dbReference>
<dbReference type="RefSeq" id="WP_145242769.1">
    <property type="nucleotide sequence ID" value="NZ_CP036273.1"/>
</dbReference>
<gene>
    <name evidence="8 10" type="primary">pepA</name>
    <name evidence="10" type="ORF">ETAA1_47530</name>
</gene>
<comment type="function">
    <text evidence="8">Presumably involved in the processing and regular turnover of intracellular proteins. Catalyzes the removal of unsubstituted N-terminal amino acids from various peptides.</text>
</comment>
<dbReference type="PROSITE" id="PS00631">
    <property type="entry name" value="CYTOSOL_AP"/>
    <property type="match status" value="1"/>
</dbReference>
<dbReference type="EMBL" id="CP036273">
    <property type="protein sequence ID" value="QDU22767.1"/>
    <property type="molecule type" value="Genomic_DNA"/>
</dbReference>
<dbReference type="GO" id="GO:0005737">
    <property type="term" value="C:cytoplasm"/>
    <property type="evidence" value="ECO:0007669"/>
    <property type="project" value="UniProtKB-SubCell"/>
</dbReference>
<dbReference type="PANTHER" id="PTHR11963">
    <property type="entry name" value="LEUCINE AMINOPEPTIDASE-RELATED"/>
    <property type="match status" value="1"/>
</dbReference>
<dbReference type="PRINTS" id="PR00481">
    <property type="entry name" value="LAMNOPPTDASE"/>
</dbReference>
<comment type="subcellular location">
    <subcellularLocation>
        <location evidence="8">Cytoplasm</location>
    </subcellularLocation>
</comment>
<evidence type="ECO:0000256" key="2">
    <source>
        <dbReference type="ARBA" id="ARBA00000967"/>
    </source>
</evidence>
<feature type="binding site" evidence="8">
    <location>
        <position position="263"/>
    </location>
    <ligand>
        <name>Mn(2+)</name>
        <dbReference type="ChEBI" id="CHEBI:29035"/>
        <label>2</label>
    </ligand>
</feature>
<dbReference type="PANTHER" id="PTHR11963:SF23">
    <property type="entry name" value="CYTOSOL AMINOPEPTIDASE"/>
    <property type="match status" value="1"/>
</dbReference>
<reference evidence="10 11" key="1">
    <citation type="submission" date="2019-02" db="EMBL/GenBank/DDBJ databases">
        <title>Deep-cultivation of Planctomycetes and their phenomic and genomic characterization uncovers novel biology.</title>
        <authorList>
            <person name="Wiegand S."/>
            <person name="Jogler M."/>
            <person name="Boedeker C."/>
            <person name="Pinto D."/>
            <person name="Vollmers J."/>
            <person name="Rivas-Marin E."/>
            <person name="Kohn T."/>
            <person name="Peeters S.H."/>
            <person name="Heuer A."/>
            <person name="Rast P."/>
            <person name="Oberbeckmann S."/>
            <person name="Bunk B."/>
            <person name="Jeske O."/>
            <person name="Meyerdierks A."/>
            <person name="Storesund J.E."/>
            <person name="Kallscheuer N."/>
            <person name="Luecker S."/>
            <person name="Lage O.M."/>
            <person name="Pohl T."/>
            <person name="Merkel B.J."/>
            <person name="Hornburger P."/>
            <person name="Mueller R.-W."/>
            <person name="Bruemmer F."/>
            <person name="Labrenz M."/>
            <person name="Spormann A.M."/>
            <person name="Op den Camp H."/>
            <person name="Overmann J."/>
            <person name="Amann R."/>
            <person name="Jetten M.S.M."/>
            <person name="Mascher T."/>
            <person name="Medema M.H."/>
            <person name="Devos D.P."/>
            <person name="Kaster A.-K."/>
            <person name="Ovreas L."/>
            <person name="Rohde M."/>
            <person name="Galperin M.Y."/>
            <person name="Jogler C."/>
        </authorList>
    </citation>
    <scope>NUCLEOTIDE SEQUENCE [LARGE SCALE GENOMIC DNA]</scope>
    <source>
        <strain evidence="10 11">ETA_A1</strain>
    </source>
</reference>
<dbReference type="Gene3D" id="3.40.220.10">
    <property type="entry name" value="Leucine Aminopeptidase, subunit E, domain 1"/>
    <property type="match status" value="1"/>
</dbReference>
<protein>
    <recommendedName>
        <fullName evidence="8">Probable cytosol aminopeptidase</fullName>
        <ecNumber evidence="8">3.4.11.1</ecNumber>
    </recommendedName>
    <alternativeName>
        <fullName evidence="8">Leucine aminopeptidase</fullName>
        <shortName evidence="8">LAP</shortName>
        <ecNumber evidence="8">3.4.11.10</ecNumber>
    </alternativeName>
    <alternativeName>
        <fullName evidence="8">Leucyl aminopeptidase</fullName>
    </alternativeName>
</protein>
<sequence length="496" mass="50966">MIPTTPIERVPATPTGVVADWLVAGVWEGEKPPTDLDAATGSLLSWLTTAGDLTGKPLELVPLLKPAGLTAQRLMLVGLGKRADATRLRFHEAGAAAARAITGKPVATLAAAAPGHGGGLSDADALHAFAVGITQGFVGPGLRKATPTRHAPNHFVLALPADCGFNPTPVVARVAAEARGLWLARELVNSPPSELFPESFAAVAAEHATAVGVEAEIWDESRLEAERMGALLAVARGSDKPPRLVILRYAGNPGGPTLALVGKGVTFDSGGLSLKATDQMVDMKCDMAGAAAVVGGVCAAAELKLPVNLLGVLALVENMPSGKAMKLGDVLTTRLGKTIEVLNTDAEGRLILADALAFAAEQKPAAMVDFATLTGACMIALGPHVSGLMTNNDPWGDRVLAAAGRAGERAWKLPMDAHYDDMIRSKVADMRNTGGSRYGGAITAAKLLQQFVGDVPWAHLDIAGPAWSEGESAAADAGGTGCMVRTIVELARGGVS</sequence>
<feature type="domain" description="Cytosol aminopeptidase" evidence="9">
    <location>
        <begin position="343"/>
        <end position="350"/>
    </location>
</feature>
<dbReference type="GO" id="GO:0070006">
    <property type="term" value="F:metalloaminopeptidase activity"/>
    <property type="evidence" value="ECO:0007669"/>
    <property type="project" value="InterPro"/>
</dbReference>
<dbReference type="Pfam" id="PF02789">
    <property type="entry name" value="Peptidase_M17_N"/>
    <property type="match status" value="1"/>
</dbReference>
<keyword evidence="11" id="KW-1185">Reference proteome</keyword>
<dbReference type="AlphaFoldDB" id="A0A517XZ29"/>
<dbReference type="EC" id="3.4.11.1" evidence="8"/>
<dbReference type="GO" id="GO:0006508">
    <property type="term" value="P:proteolysis"/>
    <property type="evidence" value="ECO:0007669"/>
    <property type="project" value="UniProtKB-KW"/>
</dbReference>
<dbReference type="Gene3D" id="3.40.630.10">
    <property type="entry name" value="Zn peptidases"/>
    <property type="match status" value="1"/>
</dbReference>
<dbReference type="InterPro" id="IPR011356">
    <property type="entry name" value="Leucine_aapep/pepB"/>
</dbReference>
<feature type="binding site" evidence="8">
    <location>
        <position position="347"/>
    </location>
    <ligand>
        <name>Mn(2+)</name>
        <dbReference type="ChEBI" id="CHEBI:29035"/>
        <label>1</label>
    </ligand>
</feature>
<evidence type="ECO:0000313" key="11">
    <source>
        <dbReference type="Proteomes" id="UP000319576"/>
    </source>
</evidence>
<dbReference type="InterPro" id="IPR043472">
    <property type="entry name" value="Macro_dom-like"/>
</dbReference>
<evidence type="ECO:0000256" key="5">
    <source>
        <dbReference type="ARBA" id="ARBA00022670"/>
    </source>
</evidence>
<feature type="binding site" evidence="8">
    <location>
        <position position="286"/>
    </location>
    <ligand>
        <name>Mn(2+)</name>
        <dbReference type="ChEBI" id="CHEBI:29035"/>
        <label>2</label>
    </ligand>
</feature>
<evidence type="ECO:0000256" key="7">
    <source>
        <dbReference type="ARBA" id="ARBA00023211"/>
    </source>
</evidence>
<dbReference type="InterPro" id="IPR008283">
    <property type="entry name" value="Peptidase_M17_N"/>
</dbReference>
<evidence type="ECO:0000259" key="9">
    <source>
        <dbReference type="PROSITE" id="PS00631"/>
    </source>
</evidence>
<proteinExistence type="inferred from homology"/>
<comment type="catalytic activity">
    <reaction evidence="1 8">
        <text>Release of an N-terminal amino acid, Xaa-|-Yaa-, in which Xaa is preferably Leu, but may be other amino acids including Pro although not Arg or Lys, and Yaa may be Pro. Amino acid amides and methyl esters are also readily hydrolyzed, but rates on arylamides are exceedingly low.</text>
        <dbReference type="EC" id="3.4.11.1"/>
    </reaction>
</comment>
<dbReference type="SUPFAM" id="SSF53187">
    <property type="entry name" value="Zn-dependent exopeptidases"/>
    <property type="match status" value="1"/>
</dbReference>
<dbReference type="Proteomes" id="UP000319576">
    <property type="component" value="Chromosome"/>
</dbReference>
<keyword evidence="8" id="KW-0963">Cytoplasm</keyword>
<evidence type="ECO:0000313" key="10">
    <source>
        <dbReference type="EMBL" id="QDU22767.1"/>
    </source>
</evidence>
<dbReference type="SUPFAM" id="SSF52949">
    <property type="entry name" value="Macro domain-like"/>
    <property type="match status" value="1"/>
</dbReference>
<feature type="active site" evidence="8">
    <location>
        <position position="275"/>
    </location>
</feature>
<evidence type="ECO:0000256" key="8">
    <source>
        <dbReference type="HAMAP-Rule" id="MF_00181"/>
    </source>
</evidence>
<feature type="binding site" evidence="8">
    <location>
        <position position="268"/>
    </location>
    <ligand>
        <name>Mn(2+)</name>
        <dbReference type="ChEBI" id="CHEBI:29035"/>
        <label>2</label>
    </ligand>
</feature>
<evidence type="ECO:0000256" key="1">
    <source>
        <dbReference type="ARBA" id="ARBA00000135"/>
    </source>
</evidence>
<accession>A0A517XZ29</accession>
<dbReference type="KEGG" id="uli:ETAA1_47530"/>
<feature type="binding site" evidence="8">
    <location>
        <position position="268"/>
    </location>
    <ligand>
        <name>Mn(2+)</name>
        <dbReference type="ChEBI" id="CHEBI:29035"/>
        <label>1</label>
    </ligand>
</feature>
<evidence type="ECO:0000256" key="4">
    <source>
        <dbReference type="ARBA" id="ARBA00022438"/>
    </source>
</evidence>